<accession>A0A0D1MHH3</accession>
<comment type="similarity">
    <text evidence="3">Belongs to the Nudix hydrolase family.</text>
</comment>
<dbReference type="InterPro" id="IPR020476">
    <property type="entry name" value="Nudix_hydrolase"/>
</dbReference>
<dbReference type="PROSITE" id="PS00893">
    <property type="entry name" value="NUDIX_BOX"/>
    <property type="match status" value="1"/>
</dbReference>
<dbReference type="InterPro" id="IPR020084">
    <property type="entry name" value="NUDIX_hydrolase_CS"/>
</dbReference>
<dbReference type="Pfam" id="PF00293">
    <property type="entry name" value="NUDIX"/>
    <property type="match status" value="1"/>
</dbReference>
<evidence type="ECO:0000256" key="2">
    <source>
        <dbReference type="ARBA" id="ARBA00022801"/>
    </source>
</evidence>
<evidence type="ECO:0000256" key="3">
    <source>
        <dbReference type="RuleBase" id="RU003476"/>
    </source>
</evidence>
<name>A0A0D1MHH3_9SPHN</name>
<dbReference type="Gene3D" id="3.90.79.10">
    <property type="entry name" value="Nucleoside Triphosphate Pyrophosphohydrolase"/>
    <property type="match status" value="1"/>
</dbReference>
<reference evidence="5 6" key="1">
    <citation type="submission" date="2015-01" db="EMBL/GenBank/DDBJ databases">
        <title>Genome of Sphingomonas taxi strain 30a.</title>
        <authorList>
            <person name="Eevers N."/>
            <person name="Van Hamme J."/>
            <person name="Bottos E."/>
            <person name="Weyens N."/>
            <person name="Vangronsveld J."/>
        </authorList>
    </citation>
    <scope>NUCLEOTIDE SEQUENCE [LARGE SCALE GENOMIC DNA]</scope>
    <source>
        <strain evidence="5 6">30a</strain>
    </source>
</reference>
<dbReference type="GO" id="GO:0016787">
    <property type="term" value="F:hydrolase activity"/>
    <property type="evidence" value="ECO:0007669"/>
    <property type="project" value="UniProtKB-KW"/>
</dbReference>
<keyword evidence="2 3" id="KW-0378">Hydrolase</keyword>
<evidence type="ECO:0000256" key="1">
    <source>
        <dbReference type="ARBA" id="ARBA00001946"/>
    </source>
</evidence>
<gene>
    <name evidence="5" type="ORF">SR41_11370</name>
</gene>
<sequence length="153" mass="16954">MRPLIDLAYRLRRRAMALVGWRTRGVKVMAFDASGRVLLVRHRYGRSDLWMLPGGGIGRGEAPIAAALRELMEETGCRLDAAEVVGRWEARAEGRRDTVWLVRGTTTDTPQIDGVELAEASFFPPDALPAAASPATRRRVDELLGRSVSNGRW</sequence>
<organism evidence="5 6">
    <name type="scientific">Sphingomonas melonis</name>
    <dbReference type="NCBI Taxonomy" id="152682"/>
    <lineage>
        <taxon>Bacteria</taxon>
        <taxon>Pseudomonadati</taxon>
        <taxon>Pseudomonadota</taxon>
        <taxon>Alphaproteobacteria</taxon>
        <taxon>Sphingomonadales</taxon>
        <taxon>Sphingomonadaceae</taxon>
        <taxon>Sphingomonas</taxon>
    </lineage>
</organism>
<dbReference type="InterPro" id="IPR015797">
    <property type="entry name" value="NUDIX_hydrolase-like_dom_sf"/>
</dbReference>
<dbReference type="PATRIC" id="fig|1549858.7.peg.1307"/>
<comment type="caution">
    <text evidence="5">The sequence shown here is derived from an EMBL/GenBank/DDBJ whole genome shotgun (WGS) entry which is preliminary data.</text>
</comment>
<protein>
    <recommendedName>
        <fullName evidence="4">Nudix hydrolase domain-containing protein</fullName>
    </recommendedName>
</protein>
<feature type="domain" description="Nudix hydrolase" evidence="4">
    <location>
        <begin position="21"/>
        <end position="145"/>
    </location>
</feature>
<dbReference type="PROSITE" id="PS51462">
    <property type="entry name" value="NUDIX"/>
    <property type="match status" value="1"/>
</dbReference>
<dbReference type="EMBL" id="JXTP01000055">
    <property type="protein sequence ID" value="KIU27061.1"/>
    <property type="molecule type" value="Genomic_DNA"/>
</dbReference>
<dbReference type="PANTHER" id="PTHR43046:SF16">
    <property type="entry name" value="ADP-RIBOSE PYROPHOSPHATASE YJHB-RELATED"/>
    <property type="match status" value="1"/>
</dbReference>
<evidence type="ECO:0000313" key="5">
    <source>
        <dbReference type="EMBL" id="KIU27061.1"/>
    </source>
</evidence>
<dbReference type="PANTHER" id="PTHR43046">
    <property type="entry name" value="GDP-MANNOSE MANNOSYL HYDROLASE"/>
    <property type="match status" value="1"/>
</dbReference>
<evidence type="ECO:0000313" key="6">
    <source>
        <dbReference type="Proteomes" id="UP000033203"/>
    </source>
</evidence>
<dbReference type="PRINTS" id="PR00502">
    <property type="entry name" value="NUDIXFAMILY"/>
</dbReference>
<dbReference type="InterPro" id="IPR000086">
    <property type="entry name" value="NUDIX_hydrolase_dom"/>
</dbReference>
<dbReference type="AlphaFoldDB" id="A0A0D1MHH3"/>
<dbReference type="SUPFAM" id="SSF55811">
    <property type="entry name" value="Nudix"/>
    <property type="match status" value="1"/>
</dbReference>
<dbReference type="Proteomes" id="UP000033203">
    <property type="component" value="Unassembled WGS sequence"/>
</dbReference>
<proteinExistence type="inferred from homology"/>
<comment type="cofactor">
    <cofactor evidence="1">
        <name>Mg(2+)</name>
        <dbReference type="ChEBI" id="CHEBI:18420"/>
    </cofactor>
</comment>
<evidence type="ECO:0000259" key="4">
    <source>
        <dbReference type="PROSITE" id="PS51462"/>
    </source>
</evidence>